<name>A0ABW1IMT0_9BACL</name>
<dbReference type="GO" id="GO:0004386">
    <property type="term" value="F:helicase activity"/>
    <property type="evidence" value="ECO:0007669"/>
    <property type="project" value="UniProtKB-KW"/>
</dbReference>
<keyword evidence="2" id="KW-0067">ATP-binding</keyword>
<evidence type="ECO:0000259" key="1">
    <source>
        <dbReference type="Pfam" id="PF13625"/>
    </source>
</evidence>
<protein>
    <submittedName>
        <fullName evidence="2">Helicase-associated domain-containing protein</fullName>
    </submittedName>
</protein>
<dbReference type="Pfam" id="PF13625">
    <property type="entry name" value="Helicase_C_3"/>
    <property type="match status" value="1"/>
</dbReference>
<evidence type="ECO:0000313" key="3">
    <source>
        <dbReference type="Proteomes" id="UP001596250"/>
    </source>
</evidence>
<keyword evidence="2" id="KW-0378">Hydrolase</keyword>
<dbReference type="Proteomes" id="UP001596250">
    <property type="component" value="Unassembled WGS sequence"/>
</dbReference>
<reference evidence="3" key="1">
    <citation type="journal article" date="2019" name="Int. J. Syst. Evol. Microbiol.">
        <title>The Global Catalogue of Microorganisms (GCM) 10K type strain sequencing project: providing services to taxonomists for standard genome sequencing and annotation.</title>
        <authorList>
            <consortium name="The Broad Institute Genomics Platform"/>
            <consortium name="The Broad Institute Genome Sequencing Center for Infectious Disease"/>
            <person name="Wu L."/>
            <person name="Ma J."/>
        </authorList>
    </citation>
    <scope>NUCLEOTIDE SEQUENCE [LARGE SCALE GENOMIC DNA]</scope>
    <source>
        <strain evidence="3">CCM 8749</strain>
    </source>
</reference>
<evidence type="ECO:0000313" key="2">
    <source>
        <dbReference type="EMBL" id="MFC5986346.1"/>
    </source>
</evidence>
<proteinExistence type="predicted"/>
<comment type="caution">
    <text evidence="2">The sequence shown here is derived from an EMBL/GenBank/DDBJ whole genome shotgun (WGS) entry which is preliminary data.</text>
</comment>
<keyword evidence="2" id="KW-0547">Nucleotide-binding</keyword>
<gene>
    <name evidence="2" type="ORF">ACFPXP_07840</name>
</gene>
<keyword evidence="3" id="KW-1185">Reference proteome</keyword>
<sequence length="641" mass="73275">MRIEEALRKVPASFRTQLEDHPLIRTKRQHLTLAGCLTDPACLKDLYGGLSCGEQQLLSALWLRFGAHSFTTEQAVSIVIEMSKAEVVLGMTELRKLGLLFTARKTWGEKIHCIPKDVYIALLPVLLPDVWIGLEAEFPEQDVDEGVLQHALDSDIFRLLCAIGMRGELKLTQKGTIHKKELQQLTGALQIEKEKLQPVGLQYVHCESYTEAFAVVLDMALRLGLVQQPFQTIQLNVKRLGPWLHMTADERCQVLFELWEKVAYPKELPLQMGWALLYLLEPNRKYSWGQMVNAILTQYPDGTPEAISDQLLNRILLPMAALGWFGMERTDHDWKVWRRQQEAETEHFYIQPNGEIIVPPHLSLPIRWELELLLEKQHSFSVNITRDSVLRACEHGRTGSEIIEFLKAHSMYPLDPSFEQLLREWTSAYGKAQIEEVVLLRFTDKEDADRWLLMPHAETAVAAKLTQTIFILHRDKLTAAEKQLKEINCLPQKKSDAAPVYPTCPSSIVMDADESDTMNTEASRGVVYTVQDLLLYPLDTDIPKAQDMYGELRDIPAMWTNGMRKYHESTMKDVFKKAIELGVKVRLRNASAEGKVAAPRELIEQPSYWNVRCSSEEGLFTVNPREWEEIQLILPGINDKT</sequence>
<keyword evidence="2" id="KW-0347">Helicase</keyword>
<dbReference type="RefSeq" id="WP_379893670.1">
    <property type="nucleotide sequence ID" value="NZ_CBCSCT010000001.1"/>
</dbReference>
<dbReference type="InterPro" id="IPR032830">
    <property type="entry name" value="XPB/Ssl2_N"/>
</dbReference>
<accession>A0ABW1IMT0</accession>
<dbReference type="EMBL" id="JBHSQV010000036">
    <property type="protein sequence ID" value="MFC5986346.1"/>
    <property type="molecule type" value="Genomic_DNA"/>
</dbReference>
<organism evidence="2 3">
    <name type="scientific">Marinicrinis lubricantis</name>
    <dbReference type="NCBI Taxonomy" id="2086470"/>
    <lineage>
        <taxon>Bacteria</taxon>
        <taxon>Bacillati</taxon>
        <taxon>Bacillota</taxon>
        <taxon>Bacilli</taxon>
        <taxon>Bacillales</taxon>
        <taxon>Paenibacillaceae</taxon>
    </lineage>
</organism>
<feature type="domain" description="Helicase XPB/Ssl2 N-terminal" evidence="1">
    <location>
        <begin position="350"/>
        <end position="452"/>
    </location>
</feature>